<keyword evidence="3" id="KW-1185">Reference proteome</keyword>
<evidence type="ECO:0000313" key="2">
    <source>
        <dbReference type="EMBL" id="KAL3281543.1"/>
    </source>
</evidence>
<evidence type="ECO:0000259" key="1">
    <source>
        <dbReference type="Pfam" id="PF00078"/>
    </source>
</evidence>
<proteinExistence type="predicted"/>
<evidence type="ECO:0000313" key="3">
    <source>
        <dbReference type="Proteomes" id="UP001516400"/>
    </source>
</evidence>
<reference evidence="2 3" key="1">
    <citation type="journal article" date="2021" name="BMC Biol.">
        <title>Horizontally acquired antibacterial genes associated with adaptive radiation of ladybird beetles.</title>
        <authorList>
            <person name="Li H.S."/>
            <person name="Tang X.F."/>
            <person name="Huang Y.H."/>
            <person name="Xu Z.Y."/>
            <person name="Chen M.L."/>
            <person name="Du X.Y."/>
            <person name="Qiu B.Y."/>
            <person name="Chen P.T."/>
            <person name="Zhang W."/>
            <person name="Slipinski A."/>
            <person name="Escalona H.E."/>
            <person name="Waterhouse R.M."/>
            <person name="Zwick A."/>
            <person name="Pang H."/>
        </authorList>
    </citation>
    <scope>NUCLEOTIDE SEQUENCE [LARGE SCALE GENOMIC DNA]</scope>
    <source>
        <strain evidence="2">SYSU2018</strain>
    </source>
</reference>
<comment type="caution">
    <text evidence="2">The sequence shown here is derived from an EMBL/GenBank/DDBJ whole genome shotgun (WGS) entry which is preliminary data.</text>
</comment>
<dbReference type="Pfam" id="PF00078">
    <property type="entry name" value="RVT_1"/>
    <property type="match status" value="1"/>
</dbReference>
<feature type="non-terminal residue" evidence="2">
    <location>
        <position position="107"/>
    </location>
</feature>
<organism evidence="2 3">
    <name type="scientific">Cryptolaemus montrouzieri</name>
    <dbReference type="NCBI Taxonomy" id="559131"/>
    <lineage>
        <taxon>Eukaryota</taxon>
        <taxon>Metazoa</taxon>
        <taxon>Ecdysozoa</taxon>
        <taxon>Arthropoda</taxon>
        <taxon>Hexapoda</taxon>
        <taxon>Insecta</taxon>
        <taxon>Pterygota</taxon>
        <taxon>Neoptera</taxon>
        <taxon>Endopterygota</taxon>
        <taxon>Coleoptera</taxon>
        <taxon>Polyphaga</taxon>
        <taxon>Cucujiformia</taxon>
        <taxon>Coccinelloidea</taxon>
        <taxon>Coccinellidae</taxon>
        <taxon>Scymninae</taxon>
        <taxon>Scymnini</taxon>
        <taxon>Cryptolaemus</taxon>
    </lineage>
</organism>
<dbReference type="Proteomes" id="UP001516400">
    <property type="component" value="Unassembled WGS sequence"/>
</dbReference>
<gene>
    <name evidence="2" type="ORF">HHI36_004751</name>
</gene>
<name>A0ABD2NSI8_9CUCU</name>
<sequence>MQNGALQGSVLSVTQFLITMNEILGLIKKPISATMFADDLSIGVYGMNLNTLQIILQECLSNLENFLNINQLKISETKFVITLFKKLNSNALPGLNIKNTLLNNTDE</sequence>
<dbReference type="EMBL" id="JABFTP020000144">
    <property type="protein sequence ID" value="KAL3281543.1"/>
    <property type="molecule type" value="Genomic_DNA"/>
</dbReference>
<dbReference type="InterPro" id="IPR000477">
    <property type="entry name" value="RT_dom"/>
</dbReference>
<protein>
    <recommendedName>
        <fullName evidence="1">Reverse transcriptase domain-containing protein</fullName>
    </recommendedName>
</protein>
<feature type="domain" description="Reverse transcriptase" evidence="1">
    <location>
        <begin position="3"/>
        <end position="83"/>
    </location>
</feature>
<dbReference type="AlphaFoldDB" id="A0ABD2NSI8"/>
<accession>A0ABD2NSI8</accession>